<comment type="similarity">
    <text evidence="2 10">Belongs to the fatty acyl-CoA reductase family.</text>
</comment>
<keyword evidence="10" id="KW-0560">Oxidoreductase</keyword>
<dbReference type="GO" id="GO:0005777">
    <property type="term" value="C:peroxisome"/>
    <property type="evidence" value="ECO:0007669"/>
    <property type="project" value="TreeGrafter"/>
</dbReference>
<gene>
    <name evidence="13" type="ORF">NQ315_000274</name>
</gene>
<dbReference type="InterPro" id="IPR026055">
    <property type="entry name" value="FAR"/>
</dbReference>
<evidence type="ECO:0000256" key="2">
    <source>
        <dbReference type="ARBA" id="ARBA00005928"/>
    </source>
</evidence>
<dbReference type="Pfam" id="PF07993">
    <property type="entry name" value="NAD_binding_4"/>
    <property type="match status" value="1"/>
</dbReference>
<dbReference type="EC" id="1.2.1.84" evidence="10"/>
<keyword evidence="7 10" id="KW-0443">Lipid metabolism</keyword>
<evidence type="ECO:0000259" key="12">
    <source>
        <dbReference type="Pfam" id="PF07993"/>
    </source>
</evidence>
<feature type="transmembrane region" description="Helical" evidence="10">
    <location>
        <begin position="358"/>
        <end position="382"/>
    </location>
</feature>
<comment type="catalytic activity">
    <reaction evidence="9 10">
        <text>a long-chain fatty acyl-CoA + 2 NADPH + 2 H(+) = a long-chain primary fatty alcohol + 2 NADP(+) + CoA</text>
        <dbReference type="Rhea" id="RHEA:52716"/>
        <dbReference type="ChEBI" id="CHEBI:15378"/>
        <dbReference type="ChEBI" id="CHEBI:57287"/>
        <dbReference type="ChEBI" id="CHEBI:57783"/>
        <dbReference type="ChEBI" id="CHEBI:58349"/>
        <dbReference type="ChEBI" id="CHEBI:77396"/>
        <dbReference type="ChEBI" id="CHEBI:83139"/>
        <dbReference type="EC" id="1.2.1.84"/>
    </reaction>
</comment>
<keyword evidence="8 10" id="KW-0472">Membrane</keyword>
<dbReference type="PANTHER" id="PTHR11011:SF118">
    <property type="entry name" value="FATTY ACYL-COA REDUCTASE"/>
    <property type="match status" value="1"/>
</dbReference>
<dbReference type="GO" id="GO:0016020">
    <property type="term" value="C:membrane"/>
    <property type="evidence" value="ECO:0007669"/>
    <property type="project" value="UniProtKB-SubCell"/>
</dbReference>
<feature type="non-terminal residue" evidence="13">
    <location>
        <position position="1"/>
    </location>
</feature>
<dbReference type="FunFam" id="3.40.50.720:FF:000143">
    <property type="entry name" value="Fatty acyl-CoA reductase"/>
    <property type="match status" value="1"/>
</dbReference>
<dbReference type="InterPro" id="IPR033640">
    <property type="entry name" value="FAR_C"/>
</dbReference>
<evidence type="ECO:0000256" key="8">
    <source>
        <dbReference type="ARBA" id="ARBA00023136"/>
    </source>
</evidence>
<feature type="transmembrane region" description="Helical" evidence="10">
    <location>
        <begin position="477"/>
        <end position="497"/>
    </location>
</feature>
<keyword evidence="4 10" id="KW-0812">Transmembrane</keyword>
<dbReference type="InterPro" id="IPR013120">
    <property type="entry name" value="FAR_NAD-bd"/>
</dbReference>
<sequence>TVRKKDSTMDSVIARWYADQHLFITGATGFMGKVLVEKILRCCPDVGVVYILIRPKKGRDVKQRLGDFLHSPVFDKLRAQSNYTELAKKLVAVAGDVTLPECGLSPDDRRLLADNVSGVFHMAANVRFDQDLRNAALFNCGGSLNVLELACAFKKLKAFVHVSTTYCHCDELELKEKLYPAPHDARHVLELVKWMGQDLLETITPNLLKNSPNTYAYTKCLTEQLVAEYKDKLPLAIARPSIVAACHKEPIPGWVDNLNGPTGIVIGAGKGVIRTMWCNLELQADFVPVDMAINALVVIAWKRGTRPKNDEVDVYNITSSKDYCLSWGLALDLARKHVMQYPFSVMLWYPGGSAKKSYLAHVMAMFFFHLVPAYLVDFALVLTRNKPFLVRTQRRIQNGLKVLQYYALRSWTFHNDKLKEVCQELGDADRETFYTEWNDESFDADKYMLNYVLGVRKYCAHEELDTVPKARRTLRRLYYLDIMKNIILAVLLLWLFFHVATKILHIVDAPFVLLSESHLQPHPATTKNI</sequence>
<dbReference type="EMBL" id="JANEYG010000041">
    <property type="protein sequence ID" value="KAJ8916629.1"/>
    <property type="molecule type" value="Genomic_DNA"/>
</dbReference>
<dbReference type="PANTHER" id="PTHR11011">
    <property type="entry name" value="MALE STERILITY PROTEIN 2-RELATED"/>
    <property type="match status" value="1"/>
</dbReference>
<evidence type="ECO:0000313" key="14">
    <source>
        <dbReference type="Proteomes" id="UP001159042"/>
    </source>
</evidence>
<evidence type="ECO:0000313" key="13">
    <source>
        <dbReference type="EMBL" id="KAJ8916629.1"/>
    </source>
</evidence>
<accession>A0AAV8VQW9</accession>
<comment type="function">
    <text evidence="10">Catalyzes the reduction of fatty acyl-CoA to fatty alcohols.</text>
</comment>
<comment type="caution">
    <text evidence="13">The sequence shown here is derived from an EMBL/GenBank/DDBJ whole genome shotgun (WGS) entry which is preliminary data.</text>
</comment>
<feature type="domain" description="Fatty acyl-CoA reductase C-terminal" evidence="11">
    <location>
        <begin position="368"/>
        <end position="462"/>
    </location>
</feature>
<dbReference type="CDD" id="cd05236">
    <property type="entry name" value="FAR-N_SDR_e"/>
    <property type="match status" value="1"/>
</dbReference>
<dbReference type="GO" id="GO:0080019">
    <property type="term" value="F:alcohol-forming very long-chain fatty acyl-CoA reductase activity"/>
    <property type="evidence" value="ECO:0007669"/>
    <property type="project" value="InterPro"/>
</dbReference>
<keyword evidence="3 10" id="KW-0444">Lipid biosynthesis</keyword>
<keyword evidence="6 10" id="KW-1133">Transmembrane helix</keyword>
<evidence type="ECO:0000256" key="10">
    <source>
        <dbReference type="RuleBase" id="RU363097"/>
    </source>
</evidence>
<feature type="domain" description="Thioester reductase (TE)" evidence="12">
    <location>
        <begin position="24"/>
        <end position="295"/>
    </location>
</feature>
<dbReference type="CDD" id="cd09071">
    <property type="entry name" value="FAR_C"/>
    <property type="match status" value="1"/>
</dbReference>
<comment type="subcellular location">
    <subcellularLocation>
        <location evidence="1">Membrane</location>
        <topology evidence="1">Multi-pass membrane protein</topology>
    </subcellularLocation>
</comment>
<dbReference type="Gene3D" id="3.40.50.720">
    <property type="entry name" value="NAD(P)-binding Rossmann-like Domain"/>
    <property type="match status" value="1"/>
</dbReference>
<name>A0AAV8VQW9_9CUCU</name>
<protein>
    <recommendedName>
        <fullName evidence="10">Fatty acyl-CoA reductase</fullName>
        <ecNumber evidence="10">1.2.1.84</ecNumber>
    </recommendedName>
</protein>
<evidence type="ECO:0000256" key="4">
    <source>
        <dbReference type="ARBA" id="ARBA00022692"/>
    </source>
</evidence>
<dbReference type="InterPro" id="IPR036291">
    <property type="entry name" value="NAD(P)-bd_dom_sf"/>
</dbReference>
<dbReference type="GO" id="GO:0035336">
    <property type="term" value="P:long-chain fatty-acyl-CoA metabolic process"/>
    <property type="evidence" value="ECO:0007669"/>
    <property type="project" value="TreeGrafter"/>
</dbReference>
<dbReference type="GO" id="GO:0102965">
    <property type="term" value="F:alcohol-forming long-chain fatty acyl-CoA reductase activity"/>
    <property type="evidence" value="ECO:0007669"/>
    <property type="project" value="UniProtKB-EC"/>
</dbReference>
<organism evidence="13 14">
    <name type="scientific">Exocentrus adspersus</name>
    <dbReference type="NCBI Taxonomy" id="1586481"/>
    <lineage>
        <taxon>Eukaryota</taxon>
        <taxon>Metazoa</taxon>
        <taxon>Ecdysozoa</taxon>
        <taxon>Arthropoda</taxon>
        <taxon>Hexapoda</taxon>
        <taxon>Insecta</taxon>
        <taxon>Pterygota</taxon>
        <taxon>Neoptera</taxon>
        <taxon>Endopterygota</taxon>
        <taxon>Coleoptera</taxon>
        <taxon>Polyphaga</taxon>
        <taxon>Cucujiformia</taxon>
        <taxon>Chrysomeloidea</taxon>
        <taxon>Cerambycidae</taxon>
        <taxon>Lamiinae</taxon>
        <taxon>Acanthocinini</taxon>
        <taxon>Exocentrus</taxon>
    </lineage>
</organism>
<evidence type="ECO:0000259" key="11">
    <source>
        <dbReference type="Pfam" id="PF03015"/>
    </source>
</evidence>
<keyword evidence="5 10" id="KW-0521">NADP</keyword>
<reference evidence="13 14" key="1">
    <citation type="journal article" date="2023" name="Insect Mol. Biol.">
        <title>Genome sequencing provides insights into the evolution of gene families encoding plant cell wall-degrading enzymes in longhorned beetles.</title>
        <authorList>
            <person name="Shin N.R."/>
            <person name="Okamura Y."/>
            <person name="Kirsch R."/>
            <person name="Pauchet Y."/>
        </authorList>
    </citation>
    <scope>NUCLEOTIDE SEQUENCE [LARGE SCALE GENOMIC DNA]</scope>
    <source>
        <strain evidence="13">EAD_L_NR</strain>
    </source>
</reference>
<evidence type="ECO:0000256" key="6">
    <source>
        <dbReference type="ARBA" id="ARBA00022989"/>
    </source>
</evidence>
<dbReference type="AlphaFoldDB" id="A0AAV8VQW9"/>
<evidence type="ECO:0000256" key="1">
    <source>
        <dbReference type="ARBA" id="ARBA00004141"/>
    </source>
</evidence>
<evidence type="ECO:0000256" key="7">
    <source>
        <dbReference type="ARBA" id="ARBA00023098"/>
    </source>
</evidence>
<evidence type="ECO:0000256" key="5">
    <source>
        <dbReference type="ARBA" id="ARBA00022857"/>
    </source>
</evidence>
<dbReference type="Pfam" id="PF03015">
    <property type="entry name" value="Sterile"/>
    <property type="match status" value="1"/>
</dbReference>
<proteinExistence type="inferred from homology"/>
<evidence type="ECO:0000256" key="9">
    <source>
        <dbReference type="ARBA" id="ARBA00052530"/>
    </source>
</evidence>
<dbReference type="Proteomes" id="UP001159042">
    <property type="component" value="Unassembled WGS sequence"/>
</dbReference>
<evidence type="ECO:0000256" key="3">
    <source>
        <dbReference type="ARBA" id="ARBA00022516"/>
    </source>
</evidence>
<dbReference type="SUPFAM" id="SSF51735">
    <property type="entry name" value="NAD(P)-binding Rossmann-fold domains"/>
    <property type="match status" value="1"/>
</dbReference>
<keyword evidence="14" id="KW-1185">Reference proteome</keyword>